<dbReference type="PANTHER" id="PTHR15682">
    <property type="entry name" value="UNHEALTHY RIBOSOME BIOGENESIS PROTEIN 2 HOMOLOG"/>
    <property type="match status" value="1"/>
</dbReference>
<dbReference type="InterPro" id="IPR052609">
    <property type="entry name" value="Ribosome_Biogenesis_Reg"/>
</dbReference>
<sequence length="1343" mass="150390">MEVDKGSPAVRALDEDGPLALPDKVHKLWLLLTAAKVIRLHGVEESILRWLLKQMSGNTDNAEHVRRYPLTWAILGRVFSKIPAQALGRSLVYFRFVSILNKTLGDITSVPGTEESTTAPKKRKRVPDWPSALTDLRTSLGCLTTASAIFEVLSILLEQGAAQSGEVTPERRVGAEHIKSLFSSSGDETRDITARLLLVCDESLSITGEGLVKGQQSWIDTLITIWNLRLHSKDDSLEFARHVYEKASLMLAKFEGDYSVQLSNHVYSTCREIWMPQLRRFLSTYFIRPARQRFSADKNVDILKLALEIAQKDVVASTTVMWSIAARIPRDTSDPGSKIEHDAWVETIFQIVVEGLQPLVRRKKNEALSQLLDIALQTQSIPDTETLRVLYQKHALDGAETDWTFLSKILACDADVFLVAQDYGVIFDNISKVSNGDAKIKDEVVARVVLPLQTAFSNARDLAAFITQWLQSLCAATPVEQSIWFDLRIREHLGTVLQPSFSSAQLLRLLEGLESIPSKAGELLVVLDGICAGLTDENIITNVDSKIMSMMDRKWEDFSPDILALRWRIFGCLASWRESDECNQLWKKVKSDLKPVLKKKPMTASETFEAFSCCYKICLSNHIGGKYEEDLTKLICTTLGRLVSSMETEADLQLLRPYMDLVFRHFPRLSEQLKQGVNTLTDQIVRVFWSVSRRLPLLPNEQDLEHVRPLIHNHDVTDEESMVSALMTPFWDALENSENQCGWTQPQSLRLLSILLEFPAESWTRGRRKRMMNSWKKQKSAVSSYAAKSPEYAGVVLRLLVKIIQQPTFYECMEFADLVDICSSVTTSDAALLSLVERVVGTTIRQVLTNMNELTQSYLLSASQYAKSLKPGKQPVASTQILLLKSLTAALSDYRSSNGSFERLGIDPSVFGRKLAKLVERMFCDFALDASGSSMGSLSDEKLHFLSAALDAVHVIGNDVVSRMKIELSGDTLTRLERVGDTMASRDTAIVWKLRSFLMSQNVDRYTTESFSAILDGGGHRVEEELIHGFVDAYVQGKSQPARDQLLRELMDRGRLIGASIGPLLAARRLLELYQGPNSDDTLLSVQAGLNFAQVHEHFTSLLSLAGTLPHFKHISETMLFLLDKHANAMTQYSIEATLTSVVEVCSARGPKIHGPKAAGEIFAALFKLVALIIKRHRLRLSGHFHILLSAVRTLLTVLLADPSLSVSSRRSAQARYPPWLLTRLQPRHAERFARLLTLVCEPSAASVARSRSRSELDSATDVAKRAAGQYMYLIIEVYIKLQLEVEVSWEMRRALEVGIFSILDVTGEGCRKVLNESLDAGGRAVFRALFAEYRRFGKWKGV</sequence>
<gene>
    <name evidence="2" type="ORF">EKO27_g7088</name>
</gene>
<accession>A0A439D0N5</accession>
<feature type="domain" description="Nucleolar 27S pre-rRNA processing Urb2/Npa2 C-terminal" evidence="1">
    <location>
        <begin position="1115"/>
        <end position="1342"/>
    </location>
</feature>
<name>A0A439D0N5_9PEZI</name>
<reference evidence="2 3" key="1">
    <citation type="submission" date="2018-12" db="EMBL/GenBank/DDBJ databases">
        <title>Draft genome sequence of Xylaria grammica IHI A82.</title>
        <authorList>
            <person name="Buettner E."/>
            <person name="Kellner H."/>
        </authorList>
    </citation>
    <scope>NUCLEOTIDE SEQUENCE [LARGE SCALE GENOMIC DNA]</scope>
    <source>
        <strain evidence="2 3">IHI A82</strain>
    </source>
</reference>
<dbReference type="EMBL" id="RYZI01000223">
    <property type="protein sequence ID" value="RWA08012.1"/>
    <property type="molecule type" value="Genomic_DNA"/>
</dbReference>
<comment type="caution">
    <text evidence="2">The sequence shown here is derived from an EMBL/GenBank/DDBJ whole genome shotgun (WGS) entry which is preliminary data.</text>
</comment>
<dbReference type="Pfam" id="PF10441">
    <property type="entry name" value="Urb2"/>
    <property type="match status" value="1"/>
</dbReference>
<dbReference type="GO" id="GO:0042254">
    <property type="term" value="P:ribosome biogenesis"/>
    <property type="evidence" value="ECO:0007669"/>
    <property type="project" value="TreeGrafter"/>
</dbReference>
<keyword evidence="3" id="KW-1185">Reference proteome</keyword>
<evidence type="ECO:0000259" key="1">
    <source>
        <dbReference type="Pfam" id="PF10441"/>
    </source>
</evidence>
<dbReference type="Gene3D" id="1.20.1310.10">
    <property type="entry name" value="Cullin Repeats"/>
    <property type="match status" value="1"/>
</dbReference>
<dbReference type="Proteomes" id="UP000286045">
    <property type="component" value="Unassembled WGS sequence"/>
</dbReference>
<dbReference type="InterPro" id="IPR018849">
    <property type="entry name" value="Urb2/Npa2_C"/>
</dbReference>
<dbReference type="GO" id="GO:0005730">
    <property type="term" value="C:nucleolus"/>
    <property type="evidence" value="ECO:0007669"/>
    <property type="project" value="TreeGrafter"/>
</dbReference>
<dbReference type="STRING" id="363999.A0A439D0N5"/>
<evidence type="ECO:0000313" key="3">
    <source>
        <dbReference type="Proteomes" id="UP000286045"/>
    </source>
</evidence>
<dbReference type="PANTHER" id="PTHR15682:SF2">
    <property type="entry name" value="UNHEALTHY RIBOSOME BIOGENESIS PROTEIN 2 HOMOLOG"/>
    <property type="match status" value="1"/>
</dbReference>
<evidence type="ECO:0000313" key="2">
    <source>
        <dbReference type="EMBL" id="RWA08012.1"/>
    </source>
</evidence>
<organism evidence="2 3">
    <name type="scientific">Xylaria grammica</name>
    <dbReference type="NCBI Taxonomy" id="363999"/>
    <lineage>
        <taxon>Eukaryota</taxon>
        <taxon>Fungi</taxon>
        <taxon>Dikarya</taxon>
        <taxon>Ascomycota</taxon>
        <taxon>Pezizomycotina</taxon>
        <taxon>Sordariomycetes</taxon>
        <taxon>Xylariomycetidae</taxon>
        <taxon>Xylariales</taxon>
        <taxon>Xylariaceae</taxon>
        <taxon>Xylaria</taxon>
    </lineage>
</organism>
<protein>
    <recommendedName>
        <fullName evidence="1">Nucleolar 27S pre-rRNA processing Urb2/Npa2 C-terminal domain-containing protein</fullName>
    </recommendedName>
</protein>
<proteinExistence type="predicted"/>